<protein>
    <submittedName>
        <fullName evidence="1">Uncharacterized protein</fullName>
    </submittedName>
</protein>
<reference evidence="1" key="2">
    <citation type="submission" date="2023-01" db="EMBL/GenBank/DDBJ databases">
        <authorList>
            <person name="Petersen C."/>
        </authorList>
    </citation>
    <scope>NUCLEOTIDE SEQUENCE</scope>
    <source>
        <strain evidence="1">IBT 15450</strain>
    </source>
</reference>
<name>A0AAD6IG46_PENCN</name>
<sequence>MLSNKRPSVRFRTASSSQMHLQNLDFWDSCQEFVLSSCPSIDFHNCVVQQLALINEAGRFSVSVTVNPQNKAAHEKVLAKRDNHLVT</sequence>
<dbReference type="Proteomes" id="UP001219568">
    <property type="component" value="Unassembled WGS sequence"/>
</dbReference>
<dbReference type="EMBL" id="JAQJZL010000003">
    <property type="protein sequence ID" value="KAJ6047338.1"/>
    <property type="molecule type" value="Genomic_DNA"/>
</dbReference>
<organism evidence="1 2">
    <name type="scientific">Penicillium canescens</name>
    <dbReference type="NCBI Taxonomy" id="5083"/>
    <lineage>
        <taxon>Eukaryota</taxon>
        <taxon>Fungi</taxon>
        <taxon>Dikarya</taxon>
        <taxon>Ascomycota</taxon>
        <taxon>Pezizomycotina</taxon>
        <taxon>Eurotiomycetes</taxon>
        <taxon>Eurotiomycetidae</taxon>
        <taxon>Eurotiales</taxon>
        <taxon>Aspergillaceae</taxon>
        <taxon>Penicillium</taxon>
    </lineage>
</organism>
<reference evidence="1" key="1">
    <citation type="journal article" date="2023" name="IMA Fungus">
        <title>Comparative genomic study of the Penicillium genus elucidates a diverse pangenome and 15 lateral gene transfer events.</title>
        <authorList>
            <person name="Petersen C."/>
            <person name="Sorensen T."/>
            <person name="Nielsen M.R."/>
            <person name="Sondergaard T.E."/>
            <person name="Sorensen J.L."/>
            <person name="Fitzpatrick D.A."/>
            <person name="Frisvad J.C."/>
            <person name="Nielsen K.L."/>
        </authorList>
    </citation>
    <scope>NUCLEOTIDE SEQUENCE</scope>
    <source>
        <strain evidence="1">IBT 15450</strain>
    </source>
</reference>
<evidence type="ECO:0000313" key="1">
    <source>
        <dbReference type="EMBL" id="KAJ6047338.1"/>
    </source>
</evidence>
<gene>
    <name evidence="1" type="ORF">N7460_003485</name>
</gene>
<dbReference type="AlphaFoldDB" id="A0AAD6IG46"/>
<keyword evidence="2" id="KW-1185">Reference proteome</keyword>
<accession>A0AAD6IG46</accession>
<proteinExistence type="predicted"/>
<comment type="caution">
    <text evidence="1">The sequence shown here is derived from an EMBL/GenBank/DDBJ whole genome shotgun (WGS) entry which is preliminary data.</text>
</comment>
<evidence type="ECO:0000313" key="2">
    <source>
        <dbReference type="Proteomes" id="UP001219568"/>
    </source>
</evidence>